<reference evidence="1 2" key="1">
    <citation type="journal article" date="2011" name="J. Bacteriol.">
        <title>Genome sequence of the plant-pathogenic bacterium Dickeya dadantii 3937.</title>
        <authorList>
            <person name="Glasner J.D."/>
            <person name="Yang C.H."/>
            <person name="Reverchon S."/>
            <person name="Hugouvieux-Cotte-Pattat N."/>
            <person name="Condemine G."/>
            <person name="Bohin J.P."/>
            <person name="Van Gijsegem F."/>
            <person name="Yang S."/>
            <person name="Franza T."/>
            <person name="Expert D."/>
            <person name="Plunkett G. III"/>
            <person name="San Francisco M.J."/>
            <person name="Charkowski A.O."/>
            <person name="Py B."/>
            <person name="Bell K."/>
            <person name="Rauscher L."/>
            <person name="Rodriguez-Palenzuela P."/>
            <person name="Toussaint A."/>
            <person name="Holeva M.C."/>
            <person name="He S.Y."/>
            <person name="Douet V."/>
            <person name="Boccara M."/>
            <person name="Blanco C."/>
            <person name="Toth I."/>
            <person name="Anderson B.D."/>
            <person name="Biehl B.S."/>
            <person name="Mau B."/>
            <person name="Flynn S.M."/>
            <person name="Barras F."/>
            <person name="Lindeberg M."/>
            <person name="Birch P.R."/>
            <person name="Tsuyumu S."/>
            <person name="Shi X."/>
            <person name="Hibbing M."/>
            <person name="Yap M.N."/>
            <person name="Carpentier M."/>
            <person name="Dassa E."/>
            <person name="Umehara M."/>
            <person name="Kim J.F."/>
            <person name="Rusch M."/>
            <person name="Soni P."/>
            <person name="Mayhew G.F."/>
            <person name="Fouts D.E."/>
            <person name="Gill S.R."/>
            <person name="Blattner F.R."/>
            <person name="Keen N.T."/>
            <person name="Perna N.T."/>
        </authorList>
    </citation>
    <scope>NUCLEOTIDE SEQUENCE [LARGE SCALE GENOMIC DNA]</scope>
    <source>
        <strain evidence="1 2">3937</strain>
    </source>
</reference>
<keyword evidence="2" id="KW-1185">Reference proteome</keyword>
<dbReference type="NCBIfam" id="NF041373">
    <property type="entry name" value="HGG_STG"/>
    <property type="match status" value="1"/>
</dbReference>
<accession>E0SCT2</accession>
<dbReference type="HOGENOM" id="CLU_145299_0_0_6"/>
<dbReference type="EMBL" id="CP002038">
    <property type="protein sequence ID" value="ADM99723.1"/>
    <property type="molecule type" value="Genomic_DNA"/>
</dbReference>
<gene>
    <name evidence="1" type="ordered locus">Dda3937_00948</name>
</gene>
<protein>
    <submittedName>
        <fullName evidence="1">Uncharacterized protein</fullName>
    </submittedName>
</protein>
<dbReference type="eggNOG" id="ENOG50335NX">
    <property type="taxonomic scope" value="Bacteria"/>
</dbReference>
<dbReference type="STRING" id="198628.Dda3937_00948"/>
<dbReference type="KEGG" id="ddd:Dda3937_00948"/>
<name>E0SCT2_DICD3</name>
<dbReference type="AlphaFoldDB" id="E0SCT2"/>
<dbReference type="InterPro" id="IPR047675">
    <property type="entry name" value="Putative_zinc-bd"/>
</dbReference>
<dbReference type="Proteomes" id="UP000006859">
    <property type="component" value="Chromosome"/>
</dbReference>
<sequence>MACYTAGVKNHADRCRLTPCTIEKYRGFTVNVGRMAEDWSTAMNERKRLLKRYQAHHDRKMAEHRAWAATGYDPQHRPPLEPYPDELRGLQCCATTRAGTPCKRTDIYRNGRCKYHGGKSTGAKTPEGKARQLAGYRRWLENKRKNEAATA</sequence>
<evidence type="ECO:0000313" key="2">
    <source>
        <dbReference type="Proteomes" id="UP000006859"/>
    </source>
</evidence>
<evidence type="ECO:0000313" key="1">
    <source>
        <dbReference type="EMBL" id="ADM99723.1"/>
    </source>
</evidence>
<proteinExistence type="predicted"/>
<organism evidence="1 2">
    <name type="scientific">Dickeya dadantii (strain 3937)</name>
    <name type="common">Erwinia chrysanthemi (strain 3937)</name>
    <dbReference type="NCBI Taxonomy" id="198628"/>
    <lineage>
        <taxon>Bacteria</taxon>
        <taxon>Pseudomonadati</taxon>
        <taxon>Pseudomonadota</taxon>
        <taxon>Gammaproteobacteria</taxon>
        <taxon>Enterobacterales</taxon>
        <taxon>Pectobacteriaceae</taxon>
        <taxon>Dickeya</taxon>
    </lineage>
</organism>